<feature type="domain" description="Methyltransferase type 11" evidence="1">
    <location>
        <begin position="77"/>
        <end position="174"/>
    </location>
</feature>
<evidence type="ECO:0000313" key="2">
    <source>
        <dbReference type="EMBL" id="CQR74555.1"/>
    </source>
</evidence>
<dbReference type="InterPro" id="IPR013216">
    <property type="entry name" value="Methyltransf_11"/>
</dbReference>
<sequence length="235" mass="27314">MDAKMENQLELVEKSYDKTIEFGKKGINLYNDLPEYITNDPDYPIFQKMIIEGGTSDSDRKEIRDYLSPNTNMKFIDLGCCLNLMFRGYDKWPSTYHGVDISSKTIQLLDEFVTKKQLPIGSLYCGSIHEVPFDTNYFDIGACIGVLEYFEKDFVARAIIEAHRIIKPNGKLVLDIPDIGSPECRIMMIIEEHLGRPDKFDLSFQEFEDMLKNYFEIDKKEKFGPMIQYFLSCKK</sequence>
<name>A0A0U1L4W7_9FIRM</name>
<dbReference type="Gene3D" id="3.40.50.150">
    <property type="entry name" value="Vaccinia Virus protein VP39"/>
    <property type="match status" value="1"/>
</dbReference>
<dbReference type="InterPro" id="IPR029063">
    <property type="entry name" value="SAM-dependent_MTases_sf"/>
</dbReference>
<dbReference type="Pfam" id="PF08241">
    <property type="entry name" value="Methyltransf_11"/>
    <property type="match status" value="1"/>
</dbReference>
<organism evidence="2 3">
    <name type="scientific">Sporomusa ovata</name>
    <dbReference type="NCBI Taxonomy" id="2378"/>
    <lineage>
        <taxon>Bacteria</taxon>
        <taxon>Bacillati</taxon>
        <taxon>Bacillota</taxon>
        <taxon>Negativicutes</taxon>
        <taxon>Selenomonadales</taxon>
        <taxon>Sporomusaceae</taxon>
        <taxon>Sporomusa</taxon>
    </lineage>
</organism>
<accession>A0A0U1L4W7</accession>
<dbReference type="GO" id="GO:0008757">
    <property type="term" value="F:S-adenosylmethionine-dependent methyltransferase activity"/>
    <property type="evidence" value="ECO:0007669"/>
    <property type="project" value="InterPro"/>
</dbReference>
<dbReference type="Proteomes" id="UP000049855">
    <property type="component" value="Unassembled WGS sequence"/>
</dbReference>
<dbReference type="EMBL" id="CTRP01000014">
    <property type="protein sequence ID" value="CQR74555.1"/>
    <property type="molecule type" value="Genomic_DNA"/>
</dbReference>
<proteinExistence type="predicted"/>
<gene>
    <name evidence="2" type="ORF">SpAn4DRAFT_1017</name>
</gene>
<evidence type="ECO:0000259" key="1">
    <source>
        <dbReference type="Pfam" id="PF08241"/>
    </source>
</evidence>
<evidence type="ECO:0000313" key="3">
    <source>
        <dbReference type="Proteomes" id="UP000049855"/>
    </source>
</evidence>
<reference evidence="3" key="1">
    <citation type="submission" date="2015-03" db="EMBL/GenBank/DDBJ databases">
        <authorList>
            <person name="Nijsse Bart"/>
        </authorList>
    </citation>
    <scope>NUCLEOTIDE SEQUENCE [LARGE SCALE GENOMIC DNA]</scope>
</reference>
<dbReference type="AlphaFoldDB" id="A0A0U1L4W7"/>
<dbReference type="SUPFAM" id="SSF53335">
    <property type="entry name" value="S-adenosyl-L-methionine-dependent methyltransferases"/>
    <property type="match status" value="1"/>
</dbReference>
<dbReference type="RefSeq" id="WP_021170539.1">
    <property type="nucleotide sequence ID" value="NZ_CTRP01000014.1"/>
</dbReference>
<keyword evidence="3" id="KW-1185">Reference proteome</keyword>
<protein>
    <recommendedName>
        <fullName evidence="1">Methyltransferase type 11 domain-containing protein</fullName>
    </recommendedName>
</protein>
<dbReference type="CDD" id="cd02440">
    <property type="entry name" value="AdoMet_MTases"/>
    <property type="match status" value="1"/>
</dbReference>